<dbReference type="Proteomes" id="UP000194260">
    <property type="component" value="Chromosome"/>
</dbReference>
<dbReference type="AlphaFoldDB" id="A0A1X9SVT8"/>
<gene>
    <name evidence="2" type="ORF">CSUIS_0543</name>
</gene>
<reference evidence="3" key="1">
    <citation type="journal article" date="2017" name="Genome Biol. Evol.">
        <title>Comparative Genomic Analysis Identifies a Campylobacter Clade Deficient in Selenium Metabolism.</title>
        <authorList>
            <person name="Miller W.G."/>
            <person name="Yee E."/>
            <person name="Lopes B.S."/>
            <person name="Chapman M.H."/>
            <person name="Huynh S."/>
            <person name="Bono J.L."/>
            <person name="Parker C.T."/>
            <person name="Strachan N.J.C."/>
            <person name="Forbes K.J."/>
        </authorList>
    </citation>
    <scope>NUCLEOTIDE SEQUENCE [LARGE SCALE GENOMIC DNA]</scope>
    <source>
        <strain evidence="3">RM6137</strain>
    </source>
</reference>
<proteinExistence type="predicted"/>
<dbReference type="EMBL" id="CP018789">
    <property type="protein sequence ID" value="ARR00370.1"/>
    <property type="molecule type" value="Genomic_DNA"/>
</dbReference>
<evidence type="ECO:0000313" key="2">
    <source>
        <dbReference type="EMBL" id="ARR00370.1"/>
    </source>
</evidence>
<evidence type="ECO:0000256" key="1">
    <source>
        <dbReference type="SAM" id="MobiDB-lite"/>
    </source>
</evidence>
<sequence>MLRRFDIGVPYFYVLLAGQQNKRMRPRRGGFCEVAPKEPNTKAPQNQRMRPQRGGFLERGTPFMGL</sequence>
<protein>
    <submittedName>
        <fullName evidence="2">Uncharacterized protein</fullName>
    </submittedName>
</protein>
<accession>A0A1X9SVT8</accession>
<dbReference type="KEGG" id="camy:CSUIS_0543"/>
<dbReference type="STRING" id="1660073.CSUIS_0543"/>
<feature type="region of interest" description="Disordered" evidence="1">
    <location>
        <begin position="32"/>
        <end position="66"/>
    </location>
</feature>
<organism evidence="2 3">
    <name type="scientific">Campylobacter porcelli</name>
    <dbReference type="NCBI Taxonomy" id="1660073"/>
    <lineage>
        <taxon>Bacteria</taxon>
        <taxon>Pseudomonadati</taxon>
        <taxon>Campylobacterota</taxon>
        <taxon>Epsilonproteobacteria</taxon>
        <taxon>Campylobacterales</taxon>
        <taxon>Campylobacteraceae</taxon>
        <taxon>Campylobacter</taxon>
    </lineage>
</organism>
<evidence type="ECO:0000313" key="3">
    <source>
        <dbReference type="Proteomes" id="UP000194260"/>
    </source>
</evidence>
<name>A0A1X9SVT8_9BACT</name>